<sequence length="324" mass="35886">MAGARELLLGVCAALMVVAIANAANGNAASVVVGLAKCADCTRKNLKAEAAFKGLQVAIKCKNSKGDYESKAVGELEGSGAFNVPLTTDLHGADCLAQLHSSAGTPCPGQEPSRIVPQSESHFVVVPGKTNNPSAECASVTICGPIKKHFMDYFHKKPVPPKPKPEPEPKPEPKPQPEYHHPFLDHFHKKPVPPKPKPEPKPQPEYHPPTPTYESPTPIYHPPTKHLSDKKHWLDHFHKELDHHPFFDHFHKKPVPPKPKPEPEPKPEPKPQPEYHHPFLDHFHKKPVPPKPKPEPKPKPQPEYHPPTPTYSSPTPIYHPPAKH</sequence>
<proteinExistence type="predicted"/>
<feature type="compositionally biased region" description="Basic and acidic residues" evidence="1">
    <location>
        <begin position="292"/>
        <end position="302"/>
    </location>
</feature>
<keyword evidence="2" id="KW-0732">Signal</keyword>
<organism evidence="3 4">
    <name type="scientific">Panicum virgatum</name>
    <name type="common">Blackwell switchgrass</name>
    <dbReference type="NCBI Taxonomy" id="38727"/>
    <lineage>
        <taxon>Eukaryota</taxon>
        <taxon>Viridiplantae</taxon>
        <taxon>Streptophyta</taxon>
        <taxon>Embryophyta</taxon>
        <taxon>Tracheophyta</taxon>
        <taxon>Spermatophyta</taxon>
        <taxon>Magnoliopsida</taxon>
        <taxon>Liliopsida</taxon>
        <taxon>Poales</taxon>
        <taxon>Poaceae</taxon>
        <taxon>PACMAD clade</taxon>
        <taxon>Panicoideae</taxon>
        <taxon>Panicodae</taxon>
        <taxon>Paniceae</taxon>
        <taxon>Panicinae</taxon>
        <taxon>Panicum</taxon>
        <taxon>Panicum sect. Hiantes</taxon>
    </lineage>
</organism>
<feature type="signal peptide" evidence="2">
    <location>
        <begin position="1"/>
        <end position="23"/>
    </location>
</feature>
<reference evidence="3" key="1">
    <citation type="submission" date="2020-05" db="EMBL/GenBank/DDBJ databases">
        <title>WGS assembly of Panicum virgatum.</title>
        <authorList>
            <person name="Lovell J.T."/>
            <person name="Jenkins J."/>
            <person name="Shu S."/>
            <person name="Juenger T.E."/>
            <person name="Schmutz J."/>
        </authorList>
    </citation>
    <scope>NUCLEOTIDE SEQUENCE</scope>
    <source>
        <strain evidence="3">AP13</strain>
    </source>
</reference>
<evidence type="ECO:0000313" key="3">
    <source>
        <dbReference type="EMBL" id="KAG2549809.1"/>
    </source>
</evidence>
<gene>
    <name evidence="3" type="ORF">PVAP13_9KG259200</name>
</gene>
<protein>
    <recommendedName>
        <fullName evidence="5">Proline-rich protein</fullName>
    </recommendedName>
</protein>
<accession>A0A8T0NNE9</accession>
<feature type="chain" id="PRO_5035920800" description="Proline-rich protein" evidence="2">
    <location>
        <begin position="24"/>
        <end position="324"/>
    </location>
</feature>
<dbReference type="Pfam" id="PF01190">
    <property type="entry name" value="Pollen_Ole_e_1"/>
    <property type="match status" value="1"/>
</dbReference>
<keyword evidence="4" id="KW-1185">Reference proteome</keyword>
<dbReference type="PRINTS" id="PR01217">
    <property type="entry name" value="PRICHEXTENSN"/>
</dbReference>
<evidence type="ECO:0008006" key="5">
    <source>
        <dbReference type="Google" id="ProtNLM"/>
    </source>
</evidence>
<comment type="caution">
    <text evidence="3">The sequence shown here is derived from an EMBL/GenBank/DDBJ whole genome shotgun (WGS) entry which is preliminary data.</text>
</comment>
<feature type="region of interest" description="Disordered" evidence="1">
    <location>
        <begin position="154"/>
        <end position="227"/>
    </location>
</feature>
<evidence type="ECO:0000256" key="1">
    <source>
        <dbReference type="SAM" id="MobiDB-lite"/>
    </source>
</evidence>
<dbReference type="Proteomes" id="UP000823388">
    <property type="component" value="Chromosome 9K"/>
</dbReference>
<dbReference type="EMBL" id="CM029053">
    <property type="protein sequence ID" value="KAG2549809.1"/>
    <property type="molecule type" value="Genomic_DNA"/>
</dbReference>
<dbReference type="PANTHER" id="PTHR33935">
    <property type="entry name" value="OS10G0148100 PROTEIN"/>
    <property type="match status" value="1"/>
</dbReference>
<feature type="region of interest" description="Disordered" evidence="1">
    <location>
        <begin position="245"/>
        <end position="324"/>
    </location>
</feature>
<feature type="compositionally biased region" description="Basic and acidic residues" evidence="1">
    <location>
        <begin position="163"/>
        <end position="186"/>
    </location>
</feature>
<name>A0A8T0NNE9_PANVG</name>
<dbReference type="PANTHER" id="PTHR33935:SF22">
    <property type="entry name" value="OS10G0149400 PROTEIN"/>
    <property type="match status" value="1"/>
</dbReference>
<evidence type="ECO:0000313" key="4">
    <source>
        <dbReference type="Proteomes" id="UP000823388"/>
    </source>
</evidence>
<feature type="compositionally biased region" description="Basic and acidic residues" evidence="1">
    <location>
        <begin position="259"/>
        <end position="282"/>
    </location>
</feature>
<evidence type="ECO:0000256" key="2">
    <source>
        <dbReference type="SAM" id="SignalP"/>
    </source>
</evidence>
<dbReference type="AlphaFoldDB" id="A0A8T0NNE9"/>